<evidence type="ECO:0000313" key="2">
    <source>
        <dbReference type="EMBL" id="SFO73228.1"/>
    </source>
</evidence>
<gene>
    <name evidence="2" type="ORF">SAMN04489713_10930</name>
</gene>
<feature type="region of interest" description="Disordered" evidence="1">
    <location>
        <begin position="31"/>
        <end position="50"/>
    </location>
</feature>
<dbReference type="AlphaFoldDB" id="A0A1I5JKA0"/>
<protein>
    <submittedName>
        <fullName evidence="2">Uncharacterized protein</fullName>
    </submittedName>
</protein>
<sequence>MTAKPHWWQASARRSSRKQGAETILDLTGARGDAEQSGGGHAEFLLDGFP</sequence>
<evidence type="ECO:0000313" key="3">
    <source>
        <dbReference type="Proteomes" id="UP000183413"/>
    </source>
</evidence>
<accession>A0A1I5JKA0</accession>
<reference evidence="2 3" key="1">
    <citation type="submission" date="2016-10" db="EMBL/GenBank/DDBJ databases">
        <authorList>
            <person name="de Groot N.N."/>
        </authorList>
    </citation>
    <scope>NUCLEOTIDE SEQUENCE [LARGE SCALE GENOMIC DNA]</scope>
    <source>
        <strain evidence="2 3">DSM 43067</strain>
    </source>
</reference>
<name>A0A1I5JKA0_9ACTN</name>
<keyword evidence="3" id="KW-1185">Reference proteome</keyword>
<dbReference type="Proteomes" id="UP000183413">
    <property type="component" value="Unassembled WGS sequence"/>
</dbReference>
<dbReference type="RefSeq" id="WP_177287771.1">
    <property type="nucleotide sequence ID" value="NZ_CP083237.1"/>
</dbReference>
<dbReference type="GeneID" id="99648415"/>
<feature type="region of interest" description="Disordered" evidence="1">
    <location>
        <begin position="1"/>
        <end position="20"/>
    </location>
</feature>
<dbReference type="InParanoid" id="A0A1I5JKA0"/>
<evidence type="ECO:0000256" key="1">
    <source>
        <dbReference type="SAM" id="MobiDB-lite"/>
    </source>
</evidence>
<organism evidence="2 3">
    <name type="scientific">Actinomadura madurae</name>
    <dbReference type="NCBI Taxonomy" id="1993"/>
    <lineage>
        <taxon>Bacteria</taxon>
        <taxon>Bacillati</taxon>
        <taxon>Actinomycetota</taxon>
        <taxon>Actinomycetes</taxon>
        <taxon>Streptosporangiales</taxon>
        <taxon>Thermomonosporaceae</taxon>
        <taxon>Actinomadura</taxon>
    </lineage>
</organism>
<dbReference type="EMBL" id="FOVH01000009">
    <property type="protein sequence ID" value="SFO73228.1"/>
    <property type="molecule type" value="Genomic_DNA"/>
</dbReference>
<proteinExistence type="predicted"/>